<feature type="domain" description="AB hydrolase-1" evidence="3">
    <location>
        <begin position="36"/>
        <end position="317"/>
    </location>
</feature>
<organism evidence="4 5">
    <name type="scientific">Colletotrichum destructivum</name>
    <dbReference type="NCBI Taxonomy" id="34406"/>
    <lineage>
        <taxon>Eukaryota</taxon>
        <taxon>Fungi</taxon>
        <taxon>Dikarya</taxon>
        <taxon>Ascomycota</taxon>
        <taxon>Pezizomycotina</taxon>
        <taxon>Sordariomycetes</taxon>
        <taxon>Hypocreomycetidae</taxon>
        <taxon>Glomerellales</taxon>
        <taxon>Glomerellaceae</taxon>
        <taxon>Colletotrichum</taxon>
        <taxon>Colletotrichum destructivum species complex</taxon>
    </lineage>
</organism>
<evidence type="ECO:0000313" key="5">
    <source>
        <dbReference type="Proteomes" id="UP001322277"/>
    </source>
</evidence>
<dbReference type="InterPro" id="IPR000073">
    <property type="entry name" value="AB_hydrolase_1"/>
</dbReference>
<comment type="similarity">
    <text evidence="2">Belongs to the AB hydrolase superfamily. Epoxide hydrolase family.</text>
</comment>
<dbReference type="PANTHER" id="PTHR43329">
    <property type="entry name" value="EPOXIDE HYDROLASE"/>
    <property type="match status" value="1"/>
</dbReference>
<dbReference type="SUPFAM" id="SSF53474">
    <property type="entry name" value="alpha/beta-Hydrolases"/>
    <property type="match status" value="1"/>
</dbReference>
<dbReference type="KEGG" id="cdet:87949184"/>
<dbReference type="GO" id="GO:0016787">
    <property type="term" value="F:hydrolase activity"/>
    <property type="evidence" value="ECO:0007669"/>
    <property type="project" value="UniProtKB-KW"/>
</dbReference>
<dbReference type="InterPro" id="IPR029058">
    <property type="entry name" value="AB_hydrolase_fold"/>
</dbReference>
<protein>
    <submittedName>
        <fullName evidence="4">Alpha/beta hydrolase-1, epoxide hydrolase</fullName>
    </submittedName>
</protein>
<dbReference type="Pfam" id="PF12697">
    <property type="entry name" value="Abhydrolase_6"/>
    <property type="match status" value="1"/>
</dbReference>
<evidence type="ECO:0000256" key="1">
    <source>
        <dbReference type="ARBA" id="ARBA00022801"/>
    </source>
</evidence>
<dbReference type="PRINTS" id="PR00412">
    <property type="entry name" value="EPOXHYDRLASE"/>
</dbReference>
<gene>
    <name evidence="4" type="ORF">CDEST_12684</name>
</gene>
<dbReference type="GeneID" id="87949184"/>
<evidence type="ECO:0000259" key="3">
    <source>
        <dbReference type="Pfam" id="PF12697"/>
    </source>
</evidence>
<name>A0AAX4IWN3_9PEZI</name>
<keyword evidence="1 4" id="KW-0378">Hydrolase</keyword>
<evidence type="ECO:0000256" key="2">
    <source>
        <dbReference type="ARBA" id="ARBA00038334"/>
    </source>
</evidence>
<evidence type="ECO:0000313" key="4">
    <source>
        <dbReference type="EMBL" id="WQF87670.1"/>
    </source>
</evidence>
<accession>A0AAX4IWN3</accession>
<dbReference type="RefSeq" id="XP_062784891.1">
    <property type="nucleotide sequence ID" value="XM_062928840.1"/>
</dbReference>
<reference evidence="5" key="1">
    <citation type="journal article" date="2023" name="bioRxiv">
        <title>Complete genome of the Medicago anthracnose fungus, Colletotrichum destructivum, reveals a mini-chromosome-like region within a core chromosome.</title>
        <authorList>
            <person name="Lapalu N."/>
            <person name="Simon A."/>
            <person name="Lu A."/>
            <person name="Plaumann P.-L."/>
            <person name="Amselem J."/>
            <person name="Pigne S."/>
            <person name="Auger A."/>
            <person name="Koch C."/>
            <person name="Dallery J.-F."/>
            <person name="O'Connell R.J."/>
        </authorList>
    </citation>
    <scope>NUCLEOTIDE SEQUENCE [LARGE SCALE GENOMIC DNA]</scope>
    <source>
        <strain evidence="5">CBS 520.97</strain>
    </source>
</reference>
<sequence length="334" mass="37097">MASLAFPSIAKKVVVKDGTTYGYAVVAPAAADKPVFLLLHGYPSSSYDWRNQIRTLSAAGYGVIAPDLLGYGDTDAPGGVGAYRFKTMSQHMSDILDSEGVSGCIAVGHDWGCGLLSRLVTYIPDRLIGVVFLSVSYLQPGLVWDIGELIQLGREINGYETHGYWLWHGTEEAVQDCEAQPASVFNLLYPADPEDWKRYFAPVGKAAEYVRTGQLAPLPSWFSLDEYTIRDRILQMNGYRGPLNWYKAAMQGLNLPDEHEISEVDKECRVPTLLVVGDQDYVLLADAQSENTRKWAKDLRVEILDCGHWIQLERPDKLQSLLERFAAEISNGTS</sequence>
<proteinExistence type="inferred from homology"/>
<dbReference type="EMBL" id="CP137312">
    <property type="protein sequence ID" value="WQF87670.1"/>
    <property type="molecule type" value="Genomic_DNA"/>
</dbReference>
<dbReference type="Proteomes" id="UP001322277">
    <property type="component" value="Chromosome 8"/>
</dbReference>
<keyword evidence="5" id="KW-1185">Reference proteome</keyword>
<dbReference type="AlphaFoldDB" id="A0AAX4IWN3"/>
<dbReference type="InterPro" id="IPR000639">
    <property type="entry name" value="Epox_hydrolase-like"/>
</dbReference>
<dbReference type="Gene3D" id="3.40.50.1820">
    <property type="entry name" value="alpha/beta hydrolase"/>
    <property type="match status" value="1"/>
</dbReference>